<evidence type="ECO:0000259" key="2">
    <source>
        <dbReference type="Pfam" id="PF01579"/>
    </source>
</evidence>
<keyword evidence="4" id="KW-1185">Reference proteome</keyword>
<dbReference type="PANTHER" id="PTHR31897:SF6">
    <property type="entry name" value="DUF19 DOMAIN-CONTAINING PROTEIN"/>
    <property type="match status" value="1"/>
</dbReference>
<dbReference type="HOGENOM" id="CLU_058511_0_0_1"/>
<dbReference type="PANTHER" id="PTHR31897">
    <property type="entry name" value="PROTEIN CBG17011-RELATED"/>
    <property type="match status" value="1"/>
</dbReference>
<feature type="domain" description="T20D4.11-like" evidence="2">
    <location>
        <begin position="27"/>
        <end position="102"/>
    </location>
</feature>
<organism evidence="4">
    <name type="scientific">Caenorhabditis brenneri</name>
    <name type="common">Nematode worm</name>
    <dbReference type="NCBI Taxonomy" id="135651"/>
    <lineage>
        <taxon>Eukaryota</taxon>
        <taxon>Metazoa</taxon>
        <taxon>Ecdysozoa</taxon>
        <taxon>Nematoda</taxon>
        <taxon>Chromadorea</taxon>
        <taxon>Rhabditida</taxon>
        <taxon>Rhabditina</taxon>
        <taxon>Rhabditomorpha</taxon>
        <taxon>Rhabditoidea</taxon>
        <taxon>Rhabditidae</taxon>
        <taxon>Peloderinae</taxon>
        <taxon>Caenorhabditis</taxon>
    </lineage>
</organism>
<dbReference type="OrthoDB" id="5869596at2759"/>
<feature type="domain" description="T20D4.11-like" evidence="2">
    <location>
        <begin position="117"/>
        <end position="262"/>
    </location>
</feature>
<dbReference type="Pfam" id="PF01579">
    <property type="entry name" value="DUF19"/>
    <property type="match status" value="2"/>
</dbReference>
<feature type="signal peptide" evidence="1">
    <location>
        <begin position="1"/>
        <end position="23"/>
    </location>
</feature>
<dbReference type="InParanoid" id="G0MT65"/>
<dbReference type="OMA" id="VAKKECT"/>
<protein>
    <recommendedName>
        <fullName evidence="2">T20D4.11-like domain-containing protein</fullName>
    </recommendedName>
</protein>
<dbReference type="eggNOG" id="ENOG502TJYP">
    <property type="taxonomic scope" value="Eukaryota"/>
</dbReference>
<dbReference type="Proteomes" id="UP000008068">
    <property type="component" value="Unassembled WGS sequence"/>
</dbReference>
<feature type="chain" id="PRO_5003404614" description="T20D4.11-like domain-containing protein" evidence="1">
    <location>
        <begin position="24"/>
        <end position="274"/>
    </location>
</feature>
<gene>
    <name evidence="3" type="ORF">CAEBREN_25007</name>
</gene>
<proteinExistence type="predicted"/>
<evidence type="ECO:0000313" key="3">
    <source>
        <dbReference type="EMBL" id="EGT43574.1"/>
    </source>
</evidence>
<dbReference type="EMBL" id="GL379811">
    <property type="protein sequence ID" value="EGT43574.1"/>
    <property type="molecule type" value="Genomic_DNA"/>
</dbReference>
<name>G0MT65_CAEBE</name>
<evidence type="ECO:0000256" key="1">
    <source>
        <dbReference type="SAM" id="SignalP"/>
    </source>
</evidence>
<evidence type="ECO:0000313" key="4">
    <source>
        <dbReference type="Proteomes" id="UP000008068"/>
    </source>
</evidence>
<reference evidence="4" key="1">
    <citation type="submission" date="2011-07" db="EMBL/GenBank/DDBJ databases">
        <authorList>
            <consortium name="Caenorhabditis brenneri Sequencing and Analysis Consortium"/>
            <person name="Wilson R.K."/>
        </authorList>
    </citation>
    <scope>NUCLEOTIDE SEQUENCE [LARGE SCALE GENOMIC DNA]</scope>
    <source>
        <strain evidence="4">PB2801</strain>
    </source>
</reference>
<accession>G0MT65</accession>
<sequence length="274" mass="30781">MGIVFKNFIFLLLLSHFVPSASSNSSTNGDVAPCLSAVYDAVYTGTYNCTHVFDSIWDNSTSQRSLYTSGKSCLLEVAKKECTGAQYNLLSTKYEDFLDVLTTEPKDPADCSNFYYKYNRLKCEPIIEEAHRKMIPLVSMNVKTNDSRLLEAIGLCEKVQSCISPPCLASASEKVLVDRMCESLKMKKSELFVCFGKIQKQVPDVSEYKCLDGMDFYDTSPKIAIEKLTTKKGCLKEILEDICGENAVANFEEDTKFMLNSIKQRMEMADVFSN</sequence>
<keyword evidence="1" id="KW-0732">Signal</keyword>
<dbReference type="InterPro" id="IPR002542">
    <property type="entry name" value="T20D4.11-like_dom"/>
</dbReference>
<dbReference type="AlphaFoldDB" id="G0MT65"/>